<gene>
    <name evidence="2" type="ORF">A2872_04720</name>
</gene>
<protein>
    <recommendedName>
        <fullName evidence="4">DUF5666 domain-containing protein</fullName>
    </recommendedName>
</protein>
<dbReference type="EMBL" id="MFJG01000030">
    <property type="protein sequence ID" value="OGG05716.1"/>
    <property type="molecule type" value="Genomic_DNA"/>
</dbReference>
<name>A0A1F5YZZ9_9BACT</name>
<evidence type="ECO:0000256" key="1">
    <source>
        <dbReference type="SAM" id="SignalP"/>
    </source>
</evidence>
<feature type="chain" id="PRO_5009522732" description="DUF5666 domain-containing protein" evidence="1">
    <location>
        <begin position="24"/>
        <end position="201"/>
    </location>
</feature>
<sequence>MKYLLTLLIALVLSNFLVTTVVAKEKPSEVTVGKVEKINGNRLKVGLTDILMDLKTKVVGRKIKLDSKVAVVSELATRSGNLKKALKIFVKEGTPSGQLKRRAVQGVITGISGNVITLAHQTKQERKFNVLMDSQTIIKSKNSASGSAALVVGVRIVAMGTPTEAGLLAKLIHVIPGKATGVFRKNPVSTSSATVSATPTP</sequence>
<evidence type="ECO:0000313" key="2">
    <source>
        <dbReference type="EMBL" id="OGG05716.1"/>
    </source>
</evidence>
<accession>A0A1F5YZZ9</accession>
<organism evidence="2 3">
    <name type="scientific">Candidatus Gottesmanbacteria bacterium RIFCSPHIGHO2_01_FULL_42_12</name>
    <dbReference type="NCBI Taxonomy" id="1798377"/>
    <lineage>
        <taxon>Bacteria</taxon>
        <taxon>Candidatus Gottesmaniibacteriota</taxon>
    </lineage>
</organism>
<dbReference type="AlphaFoldDB" id="A0A1F5YZZ9"/>
<feature type="signal peptide" evidence="1">
    <location>
        <begin position="1"/>
        <end position="23"/>
    </location>
</feature>
<dbReference type="STRING" id="1798377.A2872_04720"/>
<evidence type="ECO:0008006" key="4">
    <source>
        <dbReference type="Google" id="ProtNLM"/>
    </source>
</evidence>
<dbReference type="Proteomes" id="UP000178681">
    <property type="component" value="Unassembled WGS sequence"/>
</dbReference>
<evidence type="ECO:0000313" key="3">
    <source>
        <dbReference type="Proteomes" id="UP000178681"/>
    </source>
</evidence>
<proteinExistence type="predicted"/>
<keyword evidence="1" id="KW-0732">Signal</keyword>
<comment type="caution">
    <text evidence="2">The sequence shown here is derived from an EMBL/GenBank/DDBJ whole genome shotgun (WGS) entry which is preliminary data.</text>
</comment>
<reference evidence="2 3" key="1">
    <citation type="journal article" date="2016" name="Nat. Commun.">
        <title>Thousands of microbial genomes shed light on interconnected biogeochemical processes in an aquifer system.</title>
        <authorList>
            <person name="Anantharaman K."/>
            <person name="Brown C.T."/>
            <person name="Hug L.A."/>
            <person name="Sharon I."/>
            <person name="Castelle C.J."/>
            <person name="Probst A.J."/>
            <person name="Thomas B.C."/>
            <person name="Singh A."/>
            <person name="Wilkins M.J."/>
            <person name="Karaoz U."/>
            <person name="Brodie E.L."/>
            <person name="Williams K.H."/>
            <person name="Hubbard S.S."/>
            <person name="Banfield J.F."/>
        </authorList>
    </citation>
    <scope>NUCLEOTIDE SEQUENCE [LARGE SCALE GENOMIC DNA]</scope>
</reference>